<protein>
    <recommendedName>
        <fullName evidence="2">DUF6533 domain-containing protein</fullName>
    </recommendedName>
</protein>
<comment type="caution">
    <text evidence="3">The sequence shown here is derived from an EMBL/GenBank/DDBJ whole genome shotgun (WGS) entry which is preliminary data.</text>
</comment>
<dbReference type="RefSeq" id="XP_043015093.1">
    <property type="nucleotide sequence ID" value="XM_043146391.1"/>
</dbReference>
<dbReference type="OrthoDB" id="3066463at2759"/>
<dbReference type="InterPro" id="IPR045340">
    <property type="entry name" value="DUF6533"/>
</dbReference>
<organism evidence="3 4">
    <name type="scientific">Marasmius oreades</name>
    <name type="common">fairy-ring Marasmius</name>
    <dbReference type="NCBI Taxonomy" id="181124"/>
    <lineage>
        <taxon>Eukaryota</taxon>
        <taxon>Fungi</taxon>
        <taxon>Dikarya</taxon>
        <taxon>Basidiomycota</taxon>
        <taxon>Agaricomycotina</taxon>
        <taxon>Agaricomycetes</taxon>
        <taxon>Agaricomycetidae</taxon>
        <taxon>Agaricales</taxon>
        <taxon>Marasmiineae</taxon>
        <taxon>Marasmiaceae</taxon>
        <taxon>Marasmius</taxon>
    </lineage>
</organism>
<sequence length="291" mass="33372">MVSRLISDLSRSSLSASCFLLWDICITFDREVEYIWSKPSNSWTKWAFLFVRYFSLLTQFCFRAIEFHIIYDPSFTIAHKSALQIWFGLQVVPVFLIMLGAEIVMMARVYALYNKHRWVGVGFLLILFAEVTAVAIGLGLTFPRNDIHSFDLITHSSQSFVYFSIAALLSQVIILILSIIRYVRGRWGRARIIQLMIRDGTIAFCVLVVETGSLLLFILKDLPYSATDSAWMISCIASVECRLILNLEQHSDITSQCSTSTYSGHPELTTVLTIHDRYFEETERRQSLFSV</sequence>
<gene>
    <name evidence="3" type="ORF">E1B28_000545</name>
</gene>
<dbReference type="EMBL" id="CM032181">
    <property type="protein sequence ID" value="KAG7098623.1"/>
    <property type="molecule type" value="Genomic_DNA"/>
</dbReference>
<proteinExistence type="predicted"/>
<dbReference type="KEGG" id="more:E1B28_000545"/>
<reference evidence="3" key="1">
    <citation type="journal article" date="2021" name="Genome Biol. Evol.">
        <title>The assembled and annotated genome of the fairy-ring fungus Marasmius oreades.</title>
        <authorList>
            <person name="Hiltunen M."/>
            <person name="Ament-Velasquez S.L."/>
            <person name="Johannesson H."/>
        </authorList>
    </citation>
    <scope>NUCLEOTIDE SEQUENCE</scope>
    <source>
        <strain evidence="3">03SP1</strain>
    </source>
</reference>
<evidence type="ECO:0000259" key="2">
    <source>
        <dbReference type="Pfam" id="PF20151"/>
    </source>
</evidence>
<evidence type="ECO:0000256" key="1">
    <source>
        <dbReference type="SAM" id="Phobius"/>
    </source>
</evidence>
<feature type="domain" description="DUF6533" evidence="2">
    <location>
        <begin position="13"/>
        <end position="57"/>
    </location>
</feature>
<keyword evidence="1" id="KW-0472">Membrane</keyword>
<dbReference type="AlphaFoldDB" id="A0A9P8AEL0"/>
<dbReference type="Proteomes" id="UP001049176">
    <property type="component" value="Chromosome 1"/>
</dbReference>
<feature type="transmembrane region" description="Helical" evidence="1">
    <location>
        <begin position="118"/>
        <end position="140"/>
    </location>
</feature>
<keyword evidence="1" id="KW-0812">Transmembrane</keyword>
<name>A0A9P8AEL0_9AGAR</name>
<keyword evidence="1" id="KW-1133">Transmembrane helix</keyword>
<keyword evidence="4" id="KW-1185">Reference proteome</keyword>
<evidence type="ECO:0000313" key="3">
    <source>
        <dbReference type="EMBL" id="KAG7098623.1"/>
    </source>
</evidence>
<feature type="transmembrane region" description="Helical" evidence="1">
    <location>
        <begin position="201"/>
        <end position="219"/>
    </location>
</feature>
<dbReference type="Pfam" id="PF20151">
    <property type="entry name" value="DUF6533"/>
    <property type="match status" value="1"/>
</dbReference>
<feature type="transmembrane region" description="Helical" evidence="1">
    <location>
        <begin position="160"/>
        <end position="180"/>
    </location>
</feature>
<evidence type="ECO:0000313" key="4">
    <source>
        <dbReference type="Proteomes" id="UP001049176"/>
    </source>
</evidence>
<dbReference type="GeneID" id="66069621"/>
<accession>A0A9P8AEL0</accession>
<feature type="transmembrane region" description="Helical" evidence="1">
    <location>
        <begin position="85"/>
        <end position="106"/>
    </location>
</feature>
<feature type="transmembrane region" description="Helical" evidence="1">
    <location>
        <begin position="46"/>
        <end position="65"/>
    </location>
</feature>